<evidence type="ECO:0000256" key="2">
    <source>
        <dbReference type="ARBA" id="ARBA00007688"/>
    </source>
</evidence>
<dbReference type="Gene3D" id="1.25.40.770">
    <property type="entry name" value="TAF6, C-terminal HEAT repeat domain"/>
    <property type="match status" value="1"/>
</dbReference>
<evidence type="ECO:0000313" key="8">
    <source>
        <dbReference type="EMBL" id="JAP79196.1"/>
    </source>
</evidence>
<keyword evidence="8" id="KW-0648">Protein biosynthesis</keyword>
<dbReference type="InterPro" id="IPR011442">
    <property type="entry name" value="TAF6_C"/>
</dbReference>
<comment type="similarity">
    <text evidence="2">Belongs to the TAF6 family.</text>
</comment>
<organism evidence="8">
    <name type="scientific">Rhipicephalus appendiculatus</name>
    <name type="common">Brown ear tick</name>
    <dbReference type="NCBI Taxonomy" id="34631"/>
    <lineage>
        <taxon>Eukaryota</taxon>
        <taxon>Metazoa</taxon>
        <taxon>Ecdysozoa</taxon>
        <taxon>Arthropoda</taxon>
        <taxon>Chelicerata</taxon>
        <taxon>Arachnida</taxon>
        <taxon>Acari</taxon>
        <taxon>Parasitiformes</taxon>
        <taxon>Ixodida</taxon>
        <taxon>Ixodoidea</taxon>
        <taxon>Ixodidae</taxon>
        <taxon>Rhipicephalinae</taxon>
        <taxon>Rhipicephalus</taxon>
        <taxon>Rhipicephalus</taxon>
    </lineage>
</organism>
<dbReference type="GO" id="GO:0016251">
    <property type="term" value="F:RNA polymerase II general transcription initiation factor activity"/>
    <property type="evidence" value="ECO:0007669"/>
    <property type="project" value="InterPro"/>
</dbReference>
<keyword evidence="5" id="KW-0539">Nucleus</keyword>
<accession>A0A131YM91</accession>
<dbReference type="InterPro" id="IPR004823">
    <property type="entry name" value="TAF_TATA-bd_Histone-like_dom"/>
</dbReference>
<dbReference type="SUPFAM" id="SSF48371">
    <property type="entry name" value="ARM repeat"/>
    <property type="match status" value="1"/>
</dbReference>
<keyword evidence="4" id="KW-0804">Transcription</keyword>
<dbReference type="GO" id="GO:0046695">
    <property type="term" value="C:SLIK (SAGA-like) complex"/>
    <property type="evidence" value="ECO:0007669"/>
    <property type="project" value="InterPro"/>
</dbReference>
<evidence type="ECO:0000256" key="4">
    <source>
        <dbReference type="ARBA" id="ARBA00023163"/>
    </source>
</evidence>
<comment type="subcellular location">
    <subcellularLocation>
        <location evidence="1">Nucleus</location>
    </subcellularLocation>
</comment>
<proteinExistence type="inferred from homology"/>
<feature type="region of interest" description="Disordered" evidence="6">
    <location>
        <begin position="468"/>
        <end position="549"/>
    </location>
</feature>
<dbReference type="Pfam" id="PF07571">
    <property type="entry name" value="TAF6_C"/>
    <property type="match status" value="1"/>
</dbReference>
<dbReference type="Gene3D" id="1.10.20.10">
    <property type="entry name" value="Histone, subunit A"/>
    <property type="match status" value="1"/>
</dbReference>
<dbReference type="InterPro" id="IPR016024">
    <property type="entry name" value="ARM-type_fold"/>
</dbReference>
<dbReference type="GO" id="GO:0003713">
    <property type="term" value="F:transcription coactivator activity"/>
    <property type="evidence" value="ECO:0007669"/>
    <property type="project" value="TreeGrafter"/>
</dbReference>
<evidence type="ECO:0000256" key="1">
    <source>
        <dbReference type="ARBA" id="ARBA00004123"/>
    </source>
</evidence>
<protein>
    <submittedName>
        <fullName evidence="8">Transcription initiation factor TFIID subunit 6</fullName>
    </submittedName>
</protein>
<reference evidence="8" key="1">
    <citation type="journal article" date="2016" name="Ticks Tick Borne Dis.">
        <title>De novo assembly and annotation of the salivary gland transcriptome of Rhipicephalus appendiculatus male and female ticks during blood feeding.</title>
        <authorList>
            <person name="de Castro M.H."/>
            <person name="de Klerk D."/>
            <person name="Pienaar R."/>
            <person name="Latif A.A."/>
            <person name="Rees D.J."/>
            <person name="Mans B.J."/>
        </authorList>
    </citation>
    <scope>NUCLEOTIDE SEQUENCE</scope>
    <source>
        <tissue evidence="8">Salivary glands</tissue>
    </source>
</reference>
<dbReference type="GO" id="GO:0051123">
    <property type="term" value="P:RNA polymerase II preinitiation complex assembly"/>
    <property type="evidence" value="ECO:0007669"/>
    <property type="project" value="TreeGrafter"/>
</dbReference>
<dbReference type="InterPro" id="IPR046344">
    <property type="entry name" value="TAF6_C_sf"/>
</dbReference>
<dbReference type="EMBL" id="GEDV01009361">
    <property type="protein sequence ID" value="JAP79196.1"/>
    <property type="molecule type" value="Transcribed_RNA"/>
</dbReference>
<dbReference type="Pfam" id="PF02969">
    <property type="entry name" value="TAF"/>
    <property type="match status" value="1"/>
</dbReference>
<name>A0A131YM91_RHIAP</name>
<dbReference type="GO" id="GO:0003743">
    <property type="term" value="F:translation initiation factor activity"/>
    <property type="evidence" value="ECO:0007669"/>
    <property type="project" value="UniProtKB-KW"/>
</dbReference>
<dbReference type="PANTHER" id="PTHR10221">
    <property type="entry name" value="TRANSCRIPTION INITIATION FACTOR TFIID SUBUNIT 6"/>
    <property type="match status" value="1"/>
</dbReference>
<evidence type="ECO:0000256" key="5">
    <source>
        <dbReference type="ARBA" id="ARBA00023242"/>
    </source>
</evidence>
<dbReference type="SUPFAM" id="SSF47113">
    <property type="entry name" value="Histone-fold"/>
    <property type="match status" value="1"/>
</dbReference>
<dbReference type="PANTHER" id="PTHR10221:SF22">
    <property type="entry name" value="TAF6-LIKE RNA POLYMERASE II P300_CBP-ASSOCIATED FACTOR-ASSOCIATED FACTOR 65 KDA SUBUNIT 6L"/>
    <property type="match status" value="1"/>
</dbReference>
<feature type="domain" description="TATA box binding protein associated factor (TAF) histone-like fold" evidence="7">
    <location>
        <begin position="22"/>
        <end position="86"/>
    </location>
</feature>
<keyword evidence="8" id="KW-0396">Initiation factor</keyword>
<dbReference type="InterPro" id="IPR037796">
    <property type="entry name" value="TAF6"/>
</dbReference>
<feature type="region of interest" description="Disordered" evidence="6">
    <location>
        <begin position="1"/>
        <end position="21"/>
    </location>
</feature>
<evidence type="ECO:0000256" key="6">
    <source>
        <dbReference type="SAM" id="MobiDB-lite"/>
    </source>
</evidence>
<dbReference type="InterPro" id="IPR009072">
    <property type="entry name" value="Histone-fold"/>
</dbReference>
<dbReference type="GO" id="GO:0005669">
    <property type="term" value="C:transcription factor TFIID complex"/>
    <property type="evidence" value="ECO:0007669"/>
    <property type="project" value="InterPro"/>
</dbReference>
<dbReference type="AlphaFoldDB" id="A0A131YM91"/>
<dbReference type="SMART" id="SM00803">
    <property type="entry name" value="TAF"/>
    <property type="match status" value="1"/>
</dbReference>
<keyword evidence="3" id="KW-0805">Transcription regulation</keyword>
<sequence length="615" mass="67447">MASKRNLKGTTPGKKPEEKRYSQFPRDSISLFAESNGITGVSDQALSLLTEDVNYRLRELAQNCGQFMRHAKRRKLTCNDMERALRWSDSQPSYGCSGDEPLPFRHIREADVFCTDDSIVDLADELDLPLQLDLPPEPSVHGRWLVVEGVALEPDLDKPMPAVQDTDGSKAIHTDVNPTHMQYYEEITKALLGSDKQLVDVALEDLASNPCLSPLLPYLVHFVSLGVRKLSHDLASLDRLLHAIGALAQNTSLNLDTLPYPTMVVQALLFCLLEPLAAAINPANDHWALRDNAAQLLAALLRFWADRVAGLENQVLDALGECVRDPSQRPLCAQYGAVSGLTALGVEALQQVLGPHLGAYWRHLEVVLADCRPANTQAQADATRVHGALLLAAEKLVKEQRRVMTKTELPGASYDLLYDCFGDALASRLPLLYGVAQLLYTPRQAPLKAAGGQGSPTGEQLLEAFYEEERSPSAADEDNNSEESNLSGPPPNIHPQVKSTISDPARGIRLTIALRRPPSESKQPRKKQRPPGASPHREPPFEGVPWTPPPPRATINICFEGAMPVLRPPPDPPAPAEGECRTAQLSRRMGRVGRGARKRRAYRDRHTGAGIDAIL</sequence>
<dbReference type="CDD" id="cd22932">
    <property type="entry name" value="HFD_TAF6L"/>
    <property type="match status" value="1"/>
</dbReference>
<evidence type="ECO:0000256" key="3">
    <source>
        <dbReference type="ARBA" id="ARBA00023015"/>
    </source>
</evidence>
<dbReference type="GO" id="GO:0000124">
    <property type="term" value="C:SAGA complex"/>
    <property type="evidence" value="ECO:0007669"/>
    <property type="project" value="InterPro"/>
</dbReference>
<evidence type="ECO:0000259" key="7">
    <source>
        <dbReference type="SMART" id="SM00803"/>
    </source>
</evidence>
<dbReference type="CDD" id="cd08050">
    <property type="entry name" value="TAF6C"/>
    <property type="match status" value="1"/>
</dbReference>
<dbReference type="GO" id="GO:0046982">
    <property type="term" value="F:protein heterodimerization activity"/>
    <property type="evidence" value="ECO:0007669"/>
    <property type="project" value="InterPro"/>
</dbReference>